<organism evidence="3 4">
    <name type="scientific">Laodelphax striatellus</name>
    <name type="common">Small brown planthopper</name>
    <name type="synonym">Delphax striatella</name>
    <dbReference type="NCBI Taxonomy" id="195883"/>
    <lineage>
        <taxon>Eukaryota</taxon>
        <taxon>Metazoa</taxon>
        <taxon>Ecdysozoa</taxon>
        <taxon>Arthropoda</taxon>
        <taxon>Hexapoda</taxon>
        <taxon>Insecta</taxon>
        <taxon>Pterygota</taxon>
        <taxon>Neoptera</taxon>
        <taxon>Paraneoptera</taxon>
        <taxon>Hemiptera</taxon>
        <taxon>Auchenorrhyncha</taxon>
        <taxon>Fulgoroidea</taxon>
        <taxon>Delphacidae</taxon>
        <taxon>Criomorphinae</taxon>
        <taxon>Laodelphax</taxon>
    </lineage>
</organism>
<dbReference type="Proteomes" id="UP000291343">
    <property type="component" value="Unassembled WGS sequence"/>
</dbReference>
<sequence length="146" mass="15455">MDHSSSESQLLGVGGGGGGGSHSHRSSRSQTPVLRSANAAASNKLALPPATASALRPPPISAPPARTFSLLRAFVPSFILTTLSLLVIVVVILETDYEALGALRRAPEMIALRRLYYEPAKQFLKSKWSASASTQVVSTNVRTIET</sequence>
<keyword evidence="2" id="KW-1133">Transmembrane helix</keyword>
<evidence type="ECO:0000313" key="3">
    <source>
        <dbReference type="EMBL" id="RZF37460.1"/>
    </source>
</evidence>
<name>A0A482WWL9_LAOST</name>
<feature type="compositionally biased region" description="Low complexity" evidence="1">
    <location>
        <begin position="1"/>
        <end position="11"/>
    </location>
</feature>
<protein>
    <submittedName>
        <fullName evidence="3">Uncharacterized protein</fullName>
    </submittedName>
</protein>
<dbReference type="InParanoid" id="A0A482WWL9"/>
<accession>A0A482WWL9</accession>
<evidence type="ECO:0000313" key="4">
    <source>
        <dbReference type="Proteomes" id="UP000291343"/>
    </source>
</evidence>
<proteinExistence type="predicted"/>
<evidence type="ECO:0000256" key="2">
    <source>
        <dbReference type="SAM" id="Phobius"/>
    </source>
</evidence>
<evidence type="ECO:0000256" key="1">
    <source>
        <dbReference type="SAM" id="MobiDB-lite"/>
    </source>
</evidence>
<feature type="region of interest" description="Disordered" evidence="1">
    <location>
        <begin position="1"/>
        <end position="41"/>
    </location>
</feature>
<keyword evidence="2" id="KW-0812">Transmembrane</keyword>
<reference evidence="3 4" key="1">
    <citation type="journal article" date="2017" name="Gigascience">
        <title>Genome sequence of the small brown planthopper, Laodelphax striatellus.</title>
        <authorList>
            <person name="Zhu J."/>
            <person name="Jiang F."/>
            <person name="Wang X."/>
            <person name="Yang P."/>
            <person name="Bao Y."/>
            <person name="Zhao W."/>
            <person name="Wang W."/>
            <person name="Lu H."/>
            <person name="Wang Q."/>
            <person name="Cui N."/>
            <person name="Li J."/>
            <person name="Chen X."/>
            <person name="Luo L."/>
            <person name="Yu J."/>
            <person name="Kang L."/>
            <person name="Cui F."/>
        </authorList>
    </citation>
    <scope>NUCLEOTIDE SEQUENCE [LARGE SCALE GENOMIC DNA]</scope>
    <source>
        <strain evidence="3">Lst14</strain>
    </source>
</reference>
<dbReference type="OrthoDB" id="6235974at2759"/>
<feature type="compositionally biased region" description="Gly residues" evidence="1">
    <location>
        <begin position="12"/>
        <end position="21"/>
    </location>
</feature>
<comment type="caution">
    <text evidence="3">The sequence shown here is derived from an EMBL/GenBank/DDBJ whole genome shotgun (WGS) entry which is preliminary data.</text>
</comment>
<gene>
    <name evidence="3" type="ORF">LSTR_LSTR015869</name>
</gene>
<keyword evidence="2" id="KW-0472">Membrane</keyword>
<dbReference type="EMBL" id="QKKF02024344">
    <property type="protein sequence ID" value="RZF37460.1"/>
    <property type="molecule type" value="Genomic_DNA"/>
</dbReference>
<dbReference type="STRING" id="195883.A0A482WWL9"/>
<feature type="transmembrane region" description="Helical" evidence="2">
    <location>
        <begin position="73"/>
        <end position="95"/>
    </location>
</feature>
<keyword evidence="4" id="KW-1185">Reference proteome</keyword>
<dbReference type="AlphaFoldDB" id="A0A482WWL9"/>